<dbReference type="AlphaFoldDB" id="A0A0F9F3K4"/>
<proteinExistence type="predicted"/>
<evidence type="ECO:0000313" key="1">
    <source>
        <dbReference type="EMBL" id="KKL45682.1"/>
    </source>
</evidence>
<comment type="caution">
    <text evidence="1">The sequence shown here is derived from an EMBL/GenBank/DDBJ whole genome shotgun (WGS) entry which is preliminary data.</text>
</comment>
<dbReference type="Gene3D" id="3.40.50.450">
    <property type="match status" value="1"/>
</dbReference>
<protein>
    <submittedName>
        <fullName evidence="1">Uncharacterized protein</fullName>
    </submittedName>
</protein>
<dbReference type="SUPFAM" id="SSF52309">
    <property type="entry name" value="N-(deoxy)ribosyltransferase-like"/>
    <property type="match status" value="1"/>
</dbReference>
<organism evidence="1">
    <name type="scientific">marine sediment metagenome</name>
    <dbReference type="NCBI Taxonomy" id="412755"/>
    <lineage>
        <taxon>unclassified sequences</taxon>
        <taxon>metagenomes</taxon>
        <taxon>ecological metagenomes</taxon>
    </lineage>
</organism>
<name>A0A0F9F3K4_9ZZZZ</name>
<gene>
    <name evidence="1" type="ORF">LCGC14_2353150</name>
</gene>
<sequence length="217" mass="25107">MAEYQTVQKFLASKSSGLEVAGSNPAFPFGEMMDKENILEGSLCYLIGAMEKAPDEGITWRTKIIQTCKEEGLRIKFLDPTNKVAGLQEEIGEERKKILRMKKQGRWKELSQLMHLIVRQDHRCVDLSDFVIVYLDPTIHTCGTYFELRSAFAEKKPYFIIVEGGKKCTPVWLFGICNHEYIFNNVDEVIKELRKIKERNVVLSDKWVLFPKQLKNL</sequence>
<dbReference type="EMBL" id="LAZR01034300">
    <property type="protein sequence ID" value="KKL45682.1"/>
    <property type="molecule type" value="Genomic_DNA"/>
</dbReference>
<accession>A0A0F9F3K4</accession>
<reference evidence="1" key="1">
    <citation type="journal article" date="2015" name="Nature">
        <title>Complex archaea that bridge the gap between prokaryotes and eukaryotes.</title>
        <authorList>
            <person name="Spang A."/>
            <person name="Saw J.H."/>
            <person name="Jorgensen S.L."/>
            <person name="Zaremba-Niedzwiedzka K."/>
            <person name="Martijn J."/>
            <person name="Lind A.E."/>
            <person name="van Eijk R."/>
            <person name="Schleper C."/>
            <person name="Guy L."/>
            <person name="Ettema T.J."/>
        </authorList>
    </citation>
    <scope>NUCLEOTIDE SEQUENCE</scope>
</reference>